<dbReference type="GO" id="GO:0005743">
    <property type="term" value="C:mitochondrial inner membrane"/>
    <property type="evidence" value="ECO:0007669"/>
    <property type="project" value="TreeGrafter"/>
</dbReference>
<accession>A0A0N5AEP7</accession>
<dbReference type="Gene3D" id="1.10.510.10">
    <property type="entry name" value="Transferase(Phosphotransferase) domain 1"/>
    <property type="match status" value="1"/>
</dbReference>
<dbReference type="InterPro" id="IPR051130">
    <property type="entry name" value="Mito_struct-func_regulator"/>
</dbReference>
<evidence type="ECO:0000256" key="1">
    <source>
        <dbReference type="ARBA" id="ARBA00009670"/>
    </source>
</evidence>
<dbReference type="STRING" id="451379.A0A0N5AEP7"/>
<dbReference type="AlphaFoldDB" id="A0A0N5AEP7"/>
<evidence type="ECO:0000256" key="2">
    <source>
        <dbReference type="SAM" id="Phobius"/>
    </source>
</evidence>
<dbReference type="PANTHER" id="PTHR43173">
    <property type="entry name" value="ABC1 FAMILY PROTEIN"/>
    <property type="match status" value="1"/>
</dbReference>
<dbReference type="InterPro" id="IPR004147">
    <property type="entry name" value="ABC1_dom"/>
</dbReference>
<keyword evidence="2" id="KW-0472">Membrane</keyword>
<evidence type="ECO:0000259" key="3">
    <source>
        <dbReference type="PROSITE" id="PS50011"/>
    </source>
</evidence>
<protein>
    <submittedName>
        <fullName evidence="5">Protein kinase domain-containing protein</fullName>
    </submittedName>
</protein>
<dbReference type="GO" id="GO:0007005">
    <property type="term" value="P:mitochondrion organization"/>
    <property type="evidence" value="ECO:0007669"/>
    <property type="project" value="TreeGrafter"/>
</dbReference>
<sequence>MKYPKNSEKMLRKLSWKLIRSVSATVTILVSGSSLYFLHQNDYDLSSIGLVRFARAGVAVSHIIVDYKWTMWKYRDDVNNYQKGMKAAHRRSALRLLELAKANGGVFIKVGQHLAASEYLLPQEYTEVLSVLHSRAPESNLKELYKVFEEDMHKKACIEDVFSEFDPRPLGAASLAQVHKAKLKGTNEVVAVKIQHPRVKPHSLVDIASMEVLARIAAKVFPDFYLSWLVDEVKRNLPIELDFLNEATNADRIRGLYSHLHFLKVPIIYYQYSSSRVLTMEFCEGAQINDLDYLVAKNIDRYDICRKLGILYSEMIFVKGIVHCDPHPGNVLVHKSPDGDVKIVLLDHGQYLNLPDDFRLKYSKLWLAILKPDQDEIKKYAAEMGVGELYGLFTCMITRRTWKAVVYGVNKTAFGENEKAEIKAYAASLITQITEVLQNMPRPLLLILKTNDLLKSIEYQLGTYNRADTFIEMSKCCTRSVYEAKMRGKSILSRIFLLFNMYTVMLKLILYEKYQFFINRHYAQSLVL</sequence>
<feature type="transmembrane region" description="Helical" evidence="2">
    <location>
        <begin position="21"/>
        <end position="39"/>
    </location>
</feature>
<dbReference type="PANTHER" id="PTHR43173:SF19">
    <property type="entry name" value="AARF DOMAIN-CONTAINING PROTEIN KINASE 1"/>
    <property type="match status" value="1"/>
</dbReference>
<dbReference type="GO" id="GO:0005524">
    <property type="term" value="F:ATP binding"/>
    <property type="evidence" value="ECO:0007669"/>
    <property type="project" value="InterPro"/>
</dbReference>
<dbReference type="SUPFAM" id="SSF56112">
    <property type="entry name" value="Protein kinase-like (PK-like)"/>
    <property type="match status" value="1"/>
</dbReference>
<feature type="transmembrane region" description="Helical" evidence="2">
    <location>
        <begin position="491"/>
        <end position="510"/>
    </location>
</feature>
<name>A0A0N5AEP7_9BILA</name>
<comment type="similarity">
    <text evidence="1">Belongs to the protein kinase superfamily. ADCK protein kinase family.</text>
</comment>
<keyword evidence="4" id="KW-1185">Reference proteome</keyword>
<dbReference type="InterPro" id="IPR011009">
    <property type="entry name" value="Kinase-like_dom_sf"/>
</dbReference>
<dbReference type="InterPro" id="IPR045307">
    <property type="entry name" value="ADCK1_dom"/>
</dbReference>
<dbReference type="PROSITE" id="PS50011">
    <property type="entry name" value="PROTEIN_KINASE_DOM"/>
    <property type="match status" value="1"/>
</dbReference>
<evidence type="ECO:0000313" key="5">
    <source>
        <dbReference type="WBParaSite" id="SMUV_0000271301-mRNA-1"/>
    </source>
</evidence>
<feature type="transmembrane region" description="Helical" evidence="2">
    <location>
        <begin position="45"/>
        <end position="65"/>
    </location>
</feature>
<dbReference type="InterPro" id="IPR000719">
    <property type="entry name" value="Prot_kinase_dom"/>
</dbReference>
<dbReference type="Pfam" id="PF03109">
    <property type="entry name" value="ABC1"/>
    <property type="match status" value="1"/>
</dbReference>
<feature type="domain" description="Protein kinase" evidence="3">
    <location>
        <begin position="164"/>
        <end position="497"/>
    </location>
</feature>
<dbReference type="GO" id="GO:0004672">
    <property type="term" value="F:protein kinase activity"/>
    <property type="evidence" value="ECO:0007669"/>
    <property type="project" value="InterPro"/>
</dbReference>
<proteinExistence type="inferred from homology"/>
<dbReference type="Proteomes" id="UP000046393">
    <property type="component" value="Unplaced"/>
</dbReference>
<evidence type="ECO:0000313" key="4">
    <source>
        <dbReference type="Proteomes" id="UP000046393"/>
    </source>
</evidence>
<organism evidence="4 5">
    <name type="scientific">Syphacia muris</name>
    <dbReference type="NCBI Taxonomy" id="451379"/>
    <lineage>
        <taxon>Eukaryota</taxon>
        <taxon>Metazoa</taxon>
        <taxon>Ecdysozoa</taxon>
        <taxon>Nematoda</taxon>
        <taxon>Chromadorea</taxon>
        <taxon>Rhabditida</taxon>
        <taxon>Spirurina</taxon>
        <taxon>Oxyuridomorpha</taxon>
        <taxon>Oxyuroidea</taxon>
        <taxon>Oxyuridae</taxon>
        <taxon>Syphacia</taxon>
    </lineage>
</organism>
<dbReference type="CDD" id="cd13969">
    <property type="entry name" value="ADCK1-like"/>
    <property type="match status" value="1"/>
</dbReference>
<keyword evidence="2" id="KW-0812">Transmembrane</keyword>
<dbReference type="WBParaSite" id="SMUV_0000271301-mRNA-1">
    <property type="protein sequence ID" value="SMUV_0000271301-mRNA-1"/>
    <property type="gene ID" value="SMUV_0000271301"/>
</dbReference>
<dbReference type="GO" id="GO:0055088">
    <property type="term" value="P:lipid homeostasis"/>
    <property type="evidence" value="ECO:0007669"/>
    <property type="project" value="TreeGrafter"/>
</dbReference>
<reference evidence="5" key="1">
    <citation type="submission" date="2017-02" db="UniProtKB">
        <authorList>
            <consortium name="WormBaseParasite"/>
        </authorList>
    </citation>
    <scope>IDENTIFICATION</scope>
</reference>
<keyword evidence="2" id="KW-1133">Transmembrane helix</keyword>